<keyword evidence="5" id="KW-0472">Membrane</keyword>
<dbReference type="PANTHER" id="PTHR12231">
    <property type="entry name" value="CTX-RELATED TYPE I TRANSMEMBRANE PROTEIN"/>
    <property type="match status" value="1"/>
</dbReference>
<dbReference type="InterPro" id="IPR036179">
    <property type="entry name" value="Ig-like_dom_sf"/>
</dbReference>
<dbReference type="InterPro" id="IPR003598">
    <property type="entry name" value="Ig_sub2"/>
</dbReference>
<dbReference type="SMART" id="SM00408">
    <property type="entry name" value="IGc2"/>
    <property type="match status" value="3"/>
</dbReference>
<proteinExistence type="predicted"/>
<dbReference type="AlphaFoldDB" id="A0AA88KX25"/>
<gene>
    <name evidence="10" type="ORF">QYM36_017448</name>
</gene>
<dbReference type="Pfam" id="PF07679">
    <property type="entry name" value="I-set"/>
    <property type="match status" value="1"/>
</dbReference>
<dbReference type="PROSITE" id="PS50835">
    <property type="entry name" value="IG_LIKE"/>
    <property type="match status" value="3"/>
</dbReference>
<feature type="domain" description="Ig-like" evidence="9">
    <location>
        <begin position="133"/>
        <end position="220"/>
    </location>
</feature>
<dbReference type="EMBL" id="JAVRJZ010000021">
    <property type="protein sequence ID" value="KAK2705404.1"/>
    <property type="molecule type" value="Genomic_DNA"/>
</dbReference>
<feature type="domain" description="Ig-like" evidence="9">
    <location>
        <begin position="31"/>
        <end position="116"/>
    </location>
</feature>
<keyword evidence="3" id="KW-0732">Signal</keyword>
<evidence type="ECO:0000256" key="4">
    <source>
        <dbReference type="ARBA" id="ARBA00022737"/>
    </source>
</evidence>
<dbReference type="Pfam" id="PF13927">
    <property type="entry name" value="Ig_3"/>
    <property type="match status" value="2"/>
</dbReference>
<dbReference type="GO" id="GO:0043005">
    <property type="term" value="C:neuron projection"/>
    <property type="evidence" value="ECO:0007669"/>
    <property type="project" value="TreeGrafter"/>
</dbReference>
<dbReference type="InterPro" id="IPR007110">
    <property type="entry name" value="Ig-like_dom"/>
</dbReference>
<keyword evidence="11" id="KW-1185">Reference proteome</keyword>
<dbReference type="InterPro" id="IPR013098">
    <property type="entry name" value="Ig_I-set"/>
</dbReference>
<keyword evidence="6" id="KW-1015">Disulfide bond</keyword>
<name>A0AA88KX25_ARTSF</name>
<keyword evidence="8" id="KW-0393">Immunoglobulin domain</keyword>
<dbReference type="Gene3D" id="2.60.40.10">
    <property type="entry name" value="Immunoglobulins"/>
    <property type="match status" value="3"/>
</dbReference>
<keyword evidence="4" id="KW-0677">Repeat</keyword>
<comment type="caution">
    <text evidence="10">The sequence shown here is derived from an EMBL/GenBank/DDBJ whole genome shotgun (WGS) entry which is preliminary data.</text>
</comment>
<evidence type="ECO:0000256" key="1">
    <source>
        <dbReference type="ARBA" id="ARBA00004236"/>
    </source>
</evidence>
<evidence type="ECO:0000256" key="2">
    <source>
        <dbReference type="ARBA" id="ARBA00022475"/>
    </source>
</evidence>
<dbReference type="SMART" id="SM00409">
    <property type="entry name" value="IG"/>
    <property type="match status" value="3"/>
</dbReference>
<evidence type="ECO:0000256" key="3">
    <source>
        <dbReference type="ARBA" id="ARBA00022729"/>
    </source>
</evidence>
<dbReference type="SUPFAM" id="SSF48726">
    <property type="entry name" value="Immunoglobulin"/>
    <property type="match status" value="3"/>
</dbReference>
<feature type="domain" description="Ig-like" evidence="9">
    <location>
        <begin position="231"/>
        <end position="328"/>
    </location>
</feature>
<dbReference type="InterPro" id="IPR051170">
    <property type="entry name" value="Neural/epithelial_adhesion"/>
</dbReference>
<dbReference type="PANTHER" id="PTHR12231:SF247">
    <property type="entry name" value="DPR-INTERACTING PROTEIN DELTA, ISOFORM D"/>
    <property type="match status" value="1"/>
</dbReference>
<reference evidence="10" key="1">
    <citation type="submission" date="2023-07" db="EMBL/GenBank/DDBJ databases">
        <title>Chromosome-level genome assembly of Artemia franciscana.</title>
        <authorList>
            <person name="Jo E."/>
        </authorList>
    </citation>
    <scope>NUCLEOTIDE SEQUENCE</scope>
    <source>
        <tissue evidence="10">Whole body</tissue>
    </source>
</reference>
<dbReference type="InterPro" id="IPR003599">
    <property type="entry name" value="Ig_sub"/>
</dbReference>
<keyword evidence="2" id="KW-1003">Cell membrane</keyword>
<keyword evidence="7" id="KW-0325">Glycoprotein</keyword>
<evidence type="ECO:0000256" key="7">
    <source>
        <dbReference type="ARBA" id="ARBA00023180"/>
    </source>
</evidence>
<dbReference type="GO" id="GO:0005886">
    <property type="term" value="C:plasma membrane"/>
    <property type="evidence" value="ECO:0007669"/>
    <property type="project" value="UniProtKB-SubCell"/>
</dbReference>
<evidence type="ECO:0000313" key="10">
    <source>
        <dbReference type="EMBL" id="KAK2705404.1"/>
    </source>
</evidence>
<evidence type="ECO:0000256" key="6">
    <source>
        <dbReference type="ARBA" id="ARBA00023157"/>
    </source>
</evidence>
<sequence>MGEVKRILVTIGISFLSSLAVAISVRGAPRPSFLEPIRNVTVALGREAVLNCVVEDLGPFKVAWVHLDRNMIIAIHKNVLSRITRYSVSYDHHRSWRLHVKNTQSEDAGRYMCQVNAEPMISQVGHLDVVVPPTISDNGSSPSQVTAREGTRVSLVCQGEGRPLPKVAWRREDGKALIHQRRSLDTETFQGEELILPKVSRTDTGAYFCIASNGVPPIVSKRVLLDVEFAPTVNVPDQLIGAIVGTEVTLECRTEAWPRPIIYWIRGSQDSYLLPGKPYKAEVSENGFNTKSLLRFTAITQKDFGTYKCMSKNALGEAEGTIRLYEMTVPVVSKASSSKRTKSDAGEIQKTTTSFKIHEPQIYLNSRKIKTEQPQDKNLVFSEKSNAQKNEDDMKWTETQPTSSMANICLQFDKQNCVFLVLFLMYKFL</sequence>
<evidence type="ECO:0000256" key="5">
    <source>
        <dbReference type="ARBA" id="ARBA00023136"/>
    </source>
</evidence>
<comment type="subcellular location">
    <subcellularLocation>
        <location evidence="1">Cell membrane</location>
    </subcellularLocation>
</comment>
<accession>A0AA88KX25</accession>
<dbReference type="Proteomes" id="UP001187531">
    <property type="component" value="Unassembled WGS sequence"/>
</dbReference>
<evidence type="ECO:0000259" key="9">
    <source>
        <dbReference type="PROSITE" id="PS50835"/>
    </source>
</evidence>
<evidence type="ECO:0000256" key="8">
    <source>
        <dbReference type="ARBA" id="ARBA00023319"/>
    </source>
</evidence>
<organism evidence="10 11">
    <name type="scientific">Artemia franciscana</name>
    <name type="common">Brine shrimp</name>
    <name type="synonym">Artemia sanfranciscana</name>
    <dbReference type="NCBI Taxonomy" id="6661"/>
    <lineage>
        <taxon>Eukaryota</taxon>
        <taxon>Metazoa</taxon>
        <taxon>Ecdysozoa</taxon>
        <taxon>Arthropoda</taxon>
        <taxon>Crustacea</taxon>
        <taxon>Branchiopoda</taxon>
        <taxon>Anostraca</taxon>
        <taxon>Artemiidae</taxon>
        <taxon>Artemia</taxon>
    </lineage>
</organism>
<dbReference type="InterPro" id="IPR013783">
    <property type="entry name" value="Ig-like_fold"/>
</dbReference>
<evidence type="ECO:0000313" key="11">
    <source>
        <dbReference type="Proteomes" id="UP001187531"/>
    </source>
</evidence>
<protein>
    <recommendedName>
        <fullName evidence="9">Ig-like domain-containing protein</fullName>
    </recommendedName>
</protein>
<dbReference type="FunFam" id="2.60.40.10:FF:000328">
    <property type="entry name" value="CLUMA_CG000981, isoform A"/>
    <property type="match status" value="1"/>
</dbReference>